<dbReference type="EMBL" id="CP031388">
    <property type="protein sequence ID" value="QPH04962.1"/>
    <property type="molecule type" value="Genomic_DNA"/>
</dbReference>
<name>A0A7S9PWI4_EPIFF</name>
<gene>
    <name evidence="2" type="ORF">C2857_002373</name>
</gene>
<dbReference type="AlphaFoldDB" id="A0A7S9PWI4"/>
<evidence type="ECO:0000256" key="1">
    <source>
        <dbReference type="SAM" id="MobiDB-lite"/>
    </source>
</evidence>
<reference evidence="2 3" key="1">
    <citation type="journal article" date="2018" name="PLoS Genet.">
        <title>Repeat elements organise 3D genome structure and mediate transcription in the filamentous fungus Epichloe festucae.</title>
        <authorList>
            <person name="Winter D.J."/>
            <person name="Ganley A.R.D."/>
            <person name="Young C.A."/>
            <person name="Liachko I."/>
            <person name="Schardl C.L."/>
            <person name="Dupont P.Y."/>
            <person name="Berry D."/>
            <person name="Ram A."/>
            <person name="Scott B."/>
            <person name="Cox M.P."/>
        </authorList>
    </citation>
    <scope>NUCLEOTIDE SEQUENCE [LARGE SCALE GENOMIC DNA]</scope>
    <source>
        <strain evidence="2 3">Fl1</strain>
    </source>
</reference>
<feature type="compositionally biased region" description="Basic residues" evidence="1">
    <location>
        <begin position="86"/>
        <end position="99"/>
    </location>
</feature>
<dbReference type="Proteomes" id="UP000594364">
    <property type="component" value="Chromosome 4"/>
</dbReference>
<evidence type="ECO:0000313" key="2">
    <source>
        <dbReference type="EMBL" id="QPH04962.1"/>
    </source>
</evidence>
<feature type="region of interest" description="Disordered" evidence="1">
    <location>
        <begin position="67"/>
        <end position="99"/>
    </location>
</feature>
<sequence length="99" mass="10704">MASAAFAAPVGDSDMIRDHEAINDKEHDAKLLMPSRVLASVPDQVLSARDGCCSPSLNGPCLMRFVPTNTDSNHAAAPEGPDRPRGPYKKPRHKKPPQF</sequence>
<proteinExistence type="predicted"/>
<accession>A0A7S9PWI4</accession>
<keyword evidence="3" id="KW-1185">Reference proteome</keyword>
<protein>
    <submittedName>
        <fullName evidence="2">Uncharacterized protein</fullName>
    </submittedName>
</protein>
<organism evidence="2 3">
    <name type="scientific">Epichloe festucae (strain Fl1)</name>
    <dbReference type="NCBI Taxonomy" id="877507"/>
    <lineage>
        <taxon>Eukaryota</taxon>
        <taxon>Fungi</taxon>
        <taxon>Dikarya</taxon>
        <taxon>Ascomycota</taxon>
        <taxon>Pezizomycotina</taxon>
        <taxon>Sordariomycetes</taxon>
        <taxon>Hypocreomycetidae</taxon>
        <taxon>Hypocreales</taxon>
        <taxon>Clavicipitaceae</taxon>
        <taxon>Epichloe</taxon>
    </lineage>
</organism>
<evidence type="ECO:0000313" key="3">
    <source>
        <dbReference type="Proteomes" id="UP000594364"/>
    </source>
</evidence>